<feature type="transmembrane region" description="Helical" evidence="1">
    <location>
        <begin position="16"/>
        <end position="36"/>
    </location>
</feature>
<evidence type="ECO:0000313" key="3">
    <source>
        <dbReference type="EMBL" id="MCZ2475897.1"/>
    </source>
</evidence>
<sequence length="139" mass="15862">MNILYKSKEIGLFVEAWIWLAFARMAILILSFEYLMKLIGKPLSAQERVKTNQVLDRFIPINQAIERASRYSFWRTKCFEQALTAKWMLGNRGQTTYLYFGVRKELSLGLTAHAWLVCEGEIVTGGNGASNFTAISCII</sequence>
<dbReference type="RefSeq" id="WP_269010490.1">
    <property type="nucleotide sequence ID" value="NZ_JAANOH010000004.1"/>
</dbReference>
<keyword evidence="4" id="KW-1185">Reference proteome</keyword>
<organism evidence="3 4">
    <name type="scientific">Aquirufa ecclesiirivi</name>
    <dbReference type="NCBI Taxonomy" id="2715124"/>
    <lineage>
        <taxon>Bacteria</taxon>
        <taxon>Pseudomonadati</taxon>
        <taxon>Bacteroidota</taxon>
        <taxon>Cytophagia</taxon>
        <taxon>Cytophagales</taxon>
        <taxon>Flectobacillaceae</taxon>
        <taxon>Aquirufa</taxon>
    </lineage>
</organism>
<comment type="caution">
    <text evidence="3">The sequence shown here is derived from an EMBL/GenBank/DDBJ whole genome shotgun (WGS) entry which is preliminary data.</text>
</comment>
<dbReference type="Proteomes" id="UP001321186">
    <property type="component" value="Unassembled WGS sequence"/>
</dbReference>
<gene>
    <name evidence="3" type="ORF">G9H61_10590</name>
</gene>
<keyword evidence="1" id="KW-0472">Membrane</keyword>
<proteinExistence type="predicted"/>
<protein>
    <submittedName>
        <fullName evidence="3">Lasso peptide biosynthesis B2 protein</fullName>
    </submittedName>
</protein>
<keyword evidence="1" id="KW-0812">Transmembrane</keyword>
<reference evidence="3 4" key="1">
    <citation type="submission" date="2020-03" db="EMBL/GenBank/DDBJ databases">
        <authorList>
            <person name="Pitt A."/>
            <person name="Hahn M.W."/>
        </authorList>
    </citation>
    <scope>NUCLEOTIDE SEQUENCE [LARGE SCALE GENOMIC DNA]</scope>
    <source>
        <strain evidence="3 4">5A-MARBSE</strain>
    </source>
</reference>
<evidence type="ECO:0000256" key="1">
    <source>
        <dbReference type="SAM" id="Phobius"/>
    </source>
</evidence>
<dbReference type="InterPro" id="IPR053521">
    <property type="entry name" value="McjB-like"/>
</dbReference>
<evidence type="ECO:0000259" key="2">
    <source>
        <dbReference type="Pfam" id="PF13471"/>
    </source>
</evidence>
<dbReference type="EMBL" id="JAANOH010000004">
    <property type="protein sequence ID" value="MCZ2475897.1"/>
    <property type="molecule type" value="Genomic_DNA"/>
</dbReference>
<dbReference type="InterPro" id="IPR032708">
    <property type="entry name" value="McjB_C"/>
</dbReference>
<dbReference type="NCBIfam" id="NF033537">
    <property type="entry name" value="lasso_biosyn_B2"/>
    <property type="match status" value="1"/>
</dbReference>
<dbReference type="Pfam" id="PF13471">
    <property type="entry name" value="Transglut_core3"/>
    <property type="match status" value="1"/>
</dbReference>
<evidence type="ECO:0000313" key="4">
    <source>
        <dbReference type="Proteomes" id="UP001321186"/>
    </source>
</evidence>
<name>A0ABT4JHZ0_9BACT</name>
<feature type="domain" description="Microcin J25-processing protein McjB C-terminal" evidence="2">
    <location>
        <begin position="47"/>
        <end position="136"/>
    </location>
</feature>
<accession>A0ABT4JHZ0</accession>
<keyword evidence="1" id="KW-1133">Transmembrane helix</keyword>